<dbReference type="InterPro" id="IPR002589">
    <property type="entry name" value="Macro_dom"/>
</dbReference>
<dbReference type="OrthoDB" id="9780211at2"/>
<dbReference type="PROSITE" id="PS51154">
    <property type="entry name" value="MACRO"/>
    <property type="match status" value="1"/>
</dbReference>
<feature type="domain" description="Macro" evidence="2">
    <location>
        <begin position="1"/>
        <end position="155"/>
    </location>
</feature>
<dbReference type="PANTHER" id="PTHR12521">
    <property type="entry name" value="PROTEIN C6ORF130"/>
    <property type="match status" value="1"/>
</dbReference>
<dbReference type="Pfam" id="PF01661">
    <property type="entry name" value="Macro"/>
    <property type="match status" value="1"/>
</dbReference>
<organism evidence="3 4">
    <name type="scientific">Kushneria sinocarnis</name>
    <dbReference type="NCBI Taxonomy" id="595502"/>
    <lineage>
        <taxon>Bacteria</taxon>
        <taxon>Pseudomonadati</taxon>
        <taxon>Pseudomonadota</taxon>
        <taxon>Gammaproteobacteria</taxon>
        <taxon>Oceanospirillales</taxon>
        <taxon>Halomonadaceae</taxon>
        <taxon>Kushneria</taxon>
    </lineage>
</organism>
<dbReference type="EMBL" id="RBIN01000013">
    <property type="protein sequence ID" value="RKQ95407.1"/>
    <property type="molecule type" value="Genomic_DNA"/>
</dbReference>
<evidence type="ECO:0000256" key="1">
    <source>
        <dbReference type="ARBA" id="ARBA00035885"/>
    </source>
</evidence>
<proteinExistence type="predicted"/>
<dbReference type="SUPFAM" id="SSF52949">
    <property type="entry name" value="Macro domain-like"/>
    <property type="match status" value="1"/>
</dbReference>
<reference evidence="3 4" key="1">
    <citation type="submission" date="2018-10" db="EMBL/GenBank/DDBJ databases">
        <title>Genomic Encyclopedia of Type Strains, Phase IV (KMG-IV): sequencing the most valuable type-strain genomes for metagenomic binning, comparative biology and taxonomic classification.</title>
        <authorList>
            <person name="Goeker M."/>
        </authorList>
    </citation>
    <scope>NUCLEOTIDE SEQUENCE [LARGE SCALE GENOMIC DNA]</scope>
    <source>
        <strain evidence="3 4">DSM 23229</strain>
    </source>
</reference>
<dbReference type="CDD" id="cd02901">
    <property type="entry name" value="Macro_Poa1p-like"/>
    <property type="match status" value="1"/>
</dbReference>
<evidence type="ECO:0000313" key="4">
    <source>
        <dbReference type="Proteomes" id="UP000281975"/>
    </source>
</evidence>
<gene>
    <name evidence="3" type="ORF">C7446_3270</name>
</gene>
<dbReference type="Proteomes" id="UP000281975">
    <property type="component" value="Unassembled WGS sequence"/>
</dbReference>
<dbReference type="GO" id="GO:0140291">
    <property type="term" value="P:peptidyl-glutamate ADP-deribosylation"/>
    <property type="evidence" value="ECO:0007669"/>
    <property type="project" value="TreeGrafter"/>
</dbReference>
<sequence length="364" mass="41237">MIEYTQGNLLEADVEALINTVNTVGVMGKGIALMFKEAFPENLAAYEAACQRQEVVTGRMLVTEQEALLGPRWIINFPTKQHWRARTRMEWIDAGLEDLKRVIHERGIRSIALPPLGCGNGGLNWDDVKPRIEAALGELDDVRVLVFEPTPQYQNVAKRSGVEKLTPARALMAELVRRYWVLGIECSLLEVQKLAWLLEHRILAHGLEDPLLLEFQPHRYGPYSDRLRHLLNGLDGSYLHSEKRINDAAPDEVVWFDESRRERLNAYLRSAEAMPYAEVLEEVDALIDGFQSPLGMEVLATLDWLISQERIEPTVEAIKEGLRHWPDDVAGKRKLRLFSDRLIALALERLTSGVGVQPPLIAES</sequence>
<dbReference type="PANTHER" id="PTHR12521:SF0">
    <property type="entry name" value="ADP-RIBOSE GLYCOHYDROLASE OARD1"/>
    <property type="match status" value="1"/>
</dbReference>
<dbReference type="Gene3D" id="3.40.220.10">
    <property type="entry name" value="Leucine Aminopeptidase, subunit E, domain 1"/>
    <property type="match status" value="1"/>
</dbReference>
<name>A0A420WSM4_9GAMM</name>
<protein>
    <submittedName>
        <fullName evidence="3">O-acetyl-ADP-ribose deacetylase (Regulator of RNase III)</fullName>
    </submittedName>
</protein>
<comment type="caution">
    <text evidence="3">The sequence shown here is derived from an EMBL/GenBank/DDBJ whole genome shotgun (WGS) entry which is preliminary data.</text>
</comment>
<keyword evidence="4" id="KW-1185">Reference proteome</keyword>
<dbReference type="RefSeq" id="WP_121174144.1">
    <property type="nucleotide sequence ID" value="NZ_RBIN01000013.1"/>
</dbReference>
<dbReference type="AlphaFoldDB" id="A0A420WSM4"/>
<comment type="catalytic activity">
    <reaction evidence="1">
        <text>an N-(ADP-alpha-D-ribosyl)-thymidine in DNA + H2O = a thymidine in DNA + ADP-D-ribose</text>
        <dbReference type="Rhea" id="RHEA:71655"/>
        <dbReference type="Rhea" id="RHEA-COMP:13556"/>
        <dbReference type="Rhea" id="RHEA-COMP:18051"/>
        <dbReference type="ChEBI" id="CHEBI:15377"/>
        <dbReference type="ChEBI" id="CHEBI:57967"/>
        <dbReference type="ChEBI" id="CHEBI:137386"/>
        <dbReference type="ChEBI" id="CHEBI:191199"/>
    </reaction>
    <physiologicalReaction direction="left-to-right" evidence="1">
        <dbReference type="Rhea" id="RHEA:71656"/>
    </physiologicalReaction>
</comment>
<dbReference type="InterPro" id="IPR043472">
    <property type="entry name" value="Macro_dom-like"/>
</dbReference>
<accession>A0A420WSM4</accession>
<dbReference type="SMART" id="SM00506">
    <property type="entry name" value="A1pp"/>
    <property type="match status" value="1"/>
</dbReference>
<evidence type="ECO:0000313" key="3">
    <source>
        <dbReference type="EMBL" id="RKQ95407.1"/>
    </source>
</evidence>
<dbReference type="InterPro" id="IPR050892">
    <property type="entry name" value="ADP-ribose_metab_enzymes"/>
</dbReference>
<evidence type="ECO:0000259" key="2">
    <source>
        <dbReference type="PROSITE" id="PS51154"/>
    </source>
</evidence>